<reference evidence="1" key="1">
    <citation type="journal article" date="2015" name="Nature">
        <title>Complex archaea that bridge the gap between prokaryotes and eukaryotes.</title>
        <authorList>
            <person name="Spang A."/>
            <person name="Saw J.H."/>
            <person name="Jorgensen S.L."/>
            <person name="Zaremba-Niedzwiedzka K."/>
            <person name="Martijn J."/>
            <person name="Lind A.E."/>
            <person name="van Eijk R."/>
            <person name="Schleper C."/>
            <person name="Guy L."/>
            <person name="Ettema T.J."/>
        </authorList>
    </citation>
    <scope>NUCLEOTIDE SEQUENCE</scope>
</reference>
<evidence type="ECO:0008006" key="2">
    <source>
        <dbReference type="Google" id="ProtNLM"/>
    </source>
</evidence>
<comment type="caution">
    <text evidence="1">The sequence shown here is derived from an EMBL/GenBank/DDBJ whole genome shotgun (WGS) entry which is preliminary data.</text>
</comment>
<protein>
    <recommendedName>
        <fullName evidence="2">Lipoprotein</fullName>
    </recommendedName>
</protein>
<gene>
    <name evidence="1" type="ORF">LCGC14_1863890</name>
</gene>
<sequence length="123" mass="14023">MKESNFRFSMGCVFIIFILSVVISVFSGCDVPCDPCPKAKVERPTVNIPLALRQSNWRGPRQGEGSCVHACMVSLFRWQARYNTADYWRRSYGDGEMPNGLKYKLDRNGIRYAYVTNGDVTLQ</sequence>
<organism evidence="1">
    <name type="scientific">marine sediment metagenome</name>
    <dbReference type="NCBI Taxonomy" id="412755"/>
    <lineage>
        <taxon>unclassified sequences</taxon>
        <taxon>metagenomes</taxon>
        <taxon>ecological metagenomes</taxon>
    </lineage>
</organism>
<dbReference type="EMBL" id="LAZR01018905">
    <property type="protein sequence ID" value="KKL94516.1"/>
    <property type="molecule type" value="Genomic_DNA"/>
</dbReference>
<proteinExistence type="predicted"/>
<dbReference type="PROSITE" id="PS51257">
    <property type="entry name" value="PROKAR_LIPOPROTEIN"/>
    <property type="match status" value="1"/>
</dbReference>
<accession>A0A0F9GV20</accession>
<dbReference type="AlphaFoldDB" id="A0A0F9GV20"/>
<evidence type="ECO:0000313" key="1">
    <source>
        <dbReference type="EMBL" id="KKL94516.1"/>
    </source>
</evidence>
<name>A0A0F9GV20_9ZZZZ</name>